<dbReference type="Proteomes" id="UP000018817">
    <property type="component" value="Unassembled WGS sequence"/>
</dbReference>
<dbReference type="AlphaFoldDB" id="W2Q194"/>
<dbReference type="GO" id="GO:0005774">
    <property type="term" value="C:vacuolar membrane"/>
    <property type="evidence" value="ECO:0007669"/>
    <property type="project" value="TreeGrafter"/>
</dbReference>
<feature type="transmembrane region" description="Helical" evidence="1">
    <location>
        <begin position="77"/>
        <end position="96"/>
    </location>
</feature>
<evidence type="ECO:0008006" key="4">
    <source>
        <dbReference type="Google" id="ProtNLM"/>
    </source>
</evidence>
<name>W2Q194_PHYN3</name>
<keyword evidence="1" id="KW-0812">Transmembrane</keyword>
<evidence type="ECO:0000313" key="3">
    <source>
        <dbReference type="Proteomes" id="UP000018817"/>
    </source>
</evidence>
<proteinExistence type="predicted"/>
<feature type="transmembrane region" description="Helical" evidence="1">
    <location>
        <begin position="102"/>
        <end position="123"/>
    </location>
</feature>
<dbReference type="PANTHER" id="PTHR22950">
    <property type="entry name" value="AMINO ACID TRANSPORTER"/>
    <property type="match status" value="1"/>
</dbReference>
<keyword evidence="1" id="KW-1133">Transmembrane helix</keyword>
<dbReference type="EMBL" id="KI669595">
    <property type="protein sequence ID" value="ETN06666.1"/>
    <property type="molecule type" value="Genomic_DNA"/>
</dbReference>
<keyword evidence="1" id="KW-0472">Membrane</keyword>
<feature type="transmembrane region" description="Helical" evidence="1">
    <location>
        <begin position="295"/>
        <end position="319"/>
    </location>
</feature>
<dbReference type="PANTHER" id="PTHR22950:SF349">
    <property type="entry name" value="AMINO ACID TRANSPORTER TRANSMEMBRANE DOMAIN-CONTAINING PROTEIN"/>
    <property type="match status" value="1"/>
</dbReference>
<evidence type="ECO:0000256" key="1">
    <source>
        <dbReference type="SAM" id="Phobius"/>
    </source>
</evidence>
<dbReference type="RefSeq" id="XP_008908158.1">
    <property type="nucleotide sequence ID" value="XM_008909910.1"/>
</dbReference>
<evidence type="ECO:0000313" key="2">
    <source>
        <dbReference type="EMBL" id="ETN06666.1"/>
    </source>
</evidence>
<accession>W2Q194</accession>
<dbReference type="OMA" id="SQDMGVC"/>
<organism evidence="2 3">
    <name type="scientific">Phytophthora nicotianae (strain INRA-310)</name>
    <name type="common">Phytophthora parasitica</name>
    <dbReference type="NCBI Taxonomy" id="761204"/>
    <lineage>
        <taxon>Eukaryota</taxon>
        <taxon>Sar</taxon>
        <taxon>Stramenopiles</taxon>
        <taxon>Oomycota</taxon>
        <taxon>Peronosporomycetes</taxon>
        <taxon>Peronosporales</taxon>
        <taxon>Peronosporaceae</taxon>
        <taxon>Phytophthora</taxon>
    </lineage>
</organism>
<protein>
    <recommendedName>
        <fullName evidence="4">Amino acid transporter transmembrane domain-containing protein</fullName>
    </recommendedName>
</protein>
<dbReference type="GeneID" id="20182148"/>
<dbReference type="VEuPathDB" id="FungiDB:PPTG_12723"/>
<feature type="transmembrane region" description="Helical" evidence="1">
    <location>
        <begin position="52"/>
        <end position="70"/>
    </location>
</feature>
<gene>
    <name evidence="2" type="ORF">PPTG_12723</name>
</gene>
<reference evidence="3" key="1">
    <citation type="submission" date="2011-12" db="EMBL/GenBank/DDBJ databases">
        <authorList>
            <consortium name="The Broad Institute Genome Sequencing Platform"/>
            <person name="Russ C."/>
            <person name="Tyler B."/>
            <person name="Panabieres F."/>
            <person name="Shan W."/>
            <person name="Tripathy S."/>
            <person name="Grunwald N."/>
            <person name="Machado M."/>
            <person name="Young S.K."/>
            <person name="Zeng Q."/>
            <person name="Gargeya S."/>
            <person name="Fitzgerald M."/>
            <person name="Haas B."/>
            <person name="Abouelleil A."/>
            <person name="Alvarado L."/>
            <person name="Arachchi H.M."/>
            <person name="Berlin A."/>
            <person name="Chapman S.B."/>
            <person name="Gearin G."/>
            <person name="Goldberg J."/>
            <person name="Griggs A."/>
            <person name="Gujja S."/>
            <person name="Hansen M."/>
            <person name="Heiman D."/>
            <person name="Howarth C."/>
            <person name="Larimer J."/>
            <person name="Lui A."/>
            <person name="MacDonald P.J.P."/>
            <person name="McCowen C."/>
            <person name="Montmayeur A."/>
            <person name="Murphy C."/>
            <person name="Neiman D."/>
            <person name="Pearson M."/>
            <person name="Priest M."/>
            <person name="Roberts A."/>
            <person name="Saif S."/>
            <person name="Shea T."/>
            <person name="Sisk P."/>
            <person name="Stolte C."/>
            <person name="Sykes S."/>
            <person name="Wortman J."/>
            <person name="Nusbaum C."/>
            <person name="Birren B."/>
        </authorList>
    </citation>
    <scope>NUCLEOTIDE SEQUENCE [LARGE SCALE GENOMIC DNA]</scope>
    <source>
        <strain evidence="3">INRA-310</strain>
    </source>
</reference>
<feature type="transmembrane region" description="Helical" evidence="1">
    <location>
        <begin position="257"/>
        <end position="275"/>
    </location>
</feature>
<reference evidence="2 3" key="2">
    <citation type="submission" date="2013-11" db="EMBL/GenBank/DDBJ databases">
        <title>The Genome Sequence of Phytophthora parasitica INRA-310.</title>
        <authorList>
            <consortium name="The Broad Institute Genomics Platform"/>
            <person name="Russ C."/>
            <person name="Tyler B."/>
            <person name="Panabieres F."/>
            <person name="Shan W."/>
            <person name="Tripathy S."/>
            <person name="Grunwald N."/>
            <person name="Machado M."/>
            <person name="Johnson C.S."/>
            <person name="Arredondo F."/>
            <person name="Hong C."/>
            <person name="Coffey M."/>
            <person name="Young S.K."/>
            <person name="Zeng Q."/>
            <person name="Gargeya S."/>
            <person name="Fitzgerald M."/>
            <person name="Abouelleil A."/>
            <person name="Alvarado L."/>
            <person name="Chapman S.B."/>
            <person name="Gainer-Dewar J."/>
            <person name="Goldberg J."/>
            <person name="Griggs A."/>
            <person name="Gujja S."/>
            <person name="Hansen M."/>
            <person name="Howarth C."/>
            <person name="Imamovic A."/>
            <person name="Ireland A."/>
            <person name="Larimer J."/>
            <person name="McCowan C."/>
            <person name="Murphy C."/>
            <person name="Pearson M."/>
            <person name="Poon T.W."/>
            <person name="Priest M."/>
            <person name="Roberts A."/>
            <person name="Saif S."/>
            <person name="Shea T."/>
            <person name="Sykes S."/>
            <person name="Wortman J."/>
            <person name="Nusbaum C."/>
            <person name="Birren B."/>
        </authorList>
    </citation>
    <scope>NUCLEOTIDE SEQUENCE [LARGE SCALE GENOMIC DNA]</scope>
    <source>
        <strain evidence="2 3">INRA-310</strain>
    </source>
</reference>
<dbReference type="GO" id="GO:0015179">
    <property type="term" value="F:L-amino acid transmembrane transporter activity"/>
    <property type="evidence" value="ECO:0007669"/>
    <property type="project" value="TreeGrafter"/>
</dbReference>
<sequence length="341" mass="37148">MSVCVLAFLVLGSTLLDVLFPGTFSQTFWIAIKTVQGGGGGSVVSQDMGVCVLVPIAFLILGFTLLDVLFPDAFSQTFWIIFMVLMVTPICLIPTLKESAGIAFAGCMGTGIADVIAVSILQYNMRGHPSIPKPDVSVLQVITCLGNLALAYGAAIVIPDLQREHSQRQRTPISGNILYSIVDNANPMGEAPLGFSPNRGAVDRSNCVRFNDVENIEEDLELQEKHSSVQVSTLHEEVTEVQLRESYRGVKNTIRYITLRITIIVMMDIVAIAAQNKFLDLEDFTGSTAHTVNCMIVLVLIYPRVFWGGGGLAGFYVMIHTGKQLFTPSEDDTAFPYCDAE</sequence>